<dbReference type="AlphaFoldDB" id="A0A2N3PWE6"/>
<dbReference type="InterPro" id="IPR011727">
    <property type="entry name" value="CHP02117"/>
</dbReference>
<gene>
    <name evidence="1" type="ORF">CWS72_10280</name>
</gene>
<reference evidence="2" key="1">
    <citation type="submission" date="2017-12" db="EMBL/GenBank/DDBJ databases">
        <title>Draft genome sequence of Telmatospirillum siberiense 26-4b1T, an acidotolerant peatland alphaproteobacterium potentially involved in sulfur cycling.</title>
        <authorList>
            <person name="Hausmann B."/>
            <person name="Pjevac P."/>
            <person name="Schreck K."/>
            <person name="Herbold C.W."/>
            <person name="Daims H."/>
            <person name="Wagner M."/>
            <person name="Pester M."/>
            <person name="Loy A."/>
        </authorList>
    </citation>
    <scope>NUCLEOTIDE SEQUENCE [LARGE SCALE GENOMIC DNA]</scope>
    <source>
        <strain evidence="2">26-4b1</strain>
    </source>
</reference>
<organism evidence="1 2">
    <name type="scientific">Telmatospirillum siberiense</name>
    <dbReference type="NCBI Taxonomy" id="382514"/>
    <lineage>
        <taxon>Bacteria</taxon>
        <taxon>Pseudomonadati</taxon>
        <taxon>Pseudomonadota</taxon>
        <taxon>Alphaproteobacteria</taxon>
        <taxon>Rhodospirillales</taxon>
        <taxon>Rhodospirillaceae</taxon>
        <taxon>Telmatospirillum</taxon>
    </lineage>
</organism>
<protein>
    <recommendedName>
        <fullName evidence="3">DUF2459 domain-containing protein</fullName>
    </recommendedName>
</protein>
<dbReference type="EMBL" id="PIUM01000009">
    <property type="protein sequence ID" value="PKU24711.1"/>
    <property type="molecule type" value="Genomic_DNA"/>
</dbReference>
<keyword evidence="2" id="KW-1185">Reference proteome</keyword>
<evidence type="ECO:0000313" key="1">
    <source>
        <dbReference type="EMBL" id="PKU24711.1"/>
    </source>
</evidence>
<dbReference type="Pfam" id="PF09601">
    <property type="entry name" value="DUF2459"/>
    <property type="match status" value="1"/>
</dbReference>
<sequence length="289" mass="30794">MVSPGGARRPPGLPVRGLYAQCRLFGRSPGHSRGLGLPLPAQMPGILRGAFFLSALIGTDRRTRSPGIRTPGLVFGLCVIGGILSACAGSQPIPTRSVQTGNVEIAVIARDWHTEIGLLTNQVSGPLATVDPTTSGARYLLIGFGDRAYFADHDAGFGTAMAALFPGPSAVQLTTVGALPEDADHTIVRLHLPQEALDRILEFAWNSLDRRDGTTLTRVAAYGDQNVFYAGRQTYDSFYNCNTWTADALRAGGFPFEPSGILFASQVMEQVQRIASLQAPENAVKLTGQ</sequence>
<comment type="caution">
    <text evidence="1">The sequence shown here is derived from an EMBL/GenBank/DDBJ whole genome shotgun (WGS) entry which is preliminary data.</text>
</comment>
<dbReference type="Proteomes" id="UP000233293">
    <property type="component" value="Unassembled WGS sequence"/>
</dbReference>
<accession>A0A2N3PWE6</accession>
<proteinExistence type="predicted"/>
<name>A0A2N3PWE6_9PROT</name>
<evidence type="ECO:0000313" key="2">
    <source>
        <dbReference type="Proteomes" id="UP000233293"/>
    </source>
</evidence>
<evidence type="ECO:0008006" key="3">
    <source>
        <dbReference type="Google" id="ProtNLM"/>
    </source>
</evidence>